<reference evidence="2 3" key="1">
    <citation type="submission" date="2020-10" db="EMBL/GenBank/DDBJ databases">
        <title>Wide distribution of Phycisphaera-like planctomycetes from WD2101 soil group in peatlands and genome analysis of the first cultivated representative.</title>
        <authorList>
            <person name="Dedysh S.N."/>
            <person name="Beletsky A.V."/>
            <person name="Ivanova A."/>
            <person name="Kulichevskaya I.S."/>
            <person name="Suzina N.E."/>
            <person name="Philippov D.A."/>
            <person name="Rakitin A.L."/>
            <person name="Mardanov A.V."/>
            <person name="Ravin N.V."/>
        </authorList>
    </citation>
    <scope>NUCLEOTIDE SEQUENCE [LARGE SCALE GENOMIC DNA]</scope>
    <source>
        <strain evidence="2 3">M1803</strain>
    </source>
</reference>
<dbReference type="Proteomes" id="UP000593765">
    <property type="component" value="Chromosome"/>
</dbReference>
<keyword evidence="3" id="KW-1185">Reference proteome</keyword>
<dbReference type="EMBL" id="CP063458">
    <property type="protein sequence ID" value="QOV88324.1"/>
    <property type="molecule type" value="Genomic_DNA"/>
</dbReference>
<dbReference type="RefSeq" id="WP_206291302.1">
    <property type="nucleotide sequence ID" value="NZ_CP063458.1"/>
</dbReference>
<name>A0A7M2WSR8_9BACT</name>
<sequence length="329" mass="35554">MREPLYRKIFDAPTLLREQPPKFRHPHKAALFDIAYPDGRSAPSEIEVTRWAQHVPDSVLLPPALATDIRPDFYDYRPMGDVGTPVEWHVNFADPRLFAAYGSALFAQDEMQVAEHPLLGSVREALLAEGLAAKTSDETGATPILVRNVERRIVVATDANAAAGRPVGLYGNRFAAAPLDVVRRATRRVEPPTFSNIIAMAAPSGGRGDYTEREIEYVFATAYTAFEAAVQESATTGGLQAIIHSGFWGCGAFGGNRRLMVALQTLAARAANVRRLVLHAGDSAGADEAARGLDVADSLAQRCGSTCTLHTIVSRSVMLAYHWGVSDGN</sequence>
<dbReference type="GO" id="GO:0006282">
    <property type="term" value="P:regulation of DNA repair"/>
    <property type="evidence" value="ECO:0007669"/>
    <property type="project" value="InterPro"/>
</dbReference>
<proteinExistence type="predicted"/>
<evidence type="ECO:0000259" key="1">
    <source>
        <dbReference type="Pfam" id="PF05028"/>
    </source>
</evidence>
<gene>
    <name evidence="2" type="ORF">IPV69_19020</name>
</gene>
<dbReference type="GO" id="GO:0004649">
    <property type="term" value="F:poly(ADP-ribose) glycohydrolase activity"/>
    <property type="evidence" value="ECO:0007669"/>
    <property type="project" value="InterPro"/>
</dbReference>
<dbReference type="InterPro" id="IPR046372">
    <property type="entry name" value="PARG_cat_C"/>
</dbReference>
<feature type="domain" description="PARG catalytic Macro" evidence="1">
    <location>
        <begin position="194"/>
        <end position="277"/>
    </location>
</feature>
<protein>
    <recommendedName>
        <fullName evidence="1">PARG catalytic Macro domain-containing protein</fullName>
    </recommendedName>
</protein>
<dbReference type="Pfam" id="PF05028">
    <property type="entry name" value="PARG_cat_C"/>
    <property type="match status" value="1"/>
</dbReference>
<evidence type="ECO:0000313" key="2">
    <source>
        <dbReference type="EMBL" id="QOV88324.1"/>
    </source>
</evidence>
<dbReference type="AlphaFoldDB" id="A0A7M2WSR8"/>
<organism evidence="2 3">
    <name type="scientific">Humisphaera borealis</name>
    <dbReference type="NCBI Taxonomy" id="2807512"/>
    <lineage>
        <taxon>Bacteria</taxon>
        <taxon>Pseudomonadati</taxon>
        <taxon>Planctomycetota</taxon>
        <taxon>Phycisphaerae</taxon>
        <taxon>Tepidisphaerales</taxon>
        <taxon>Tepidisphaeraceae</taxon>
        <taxon>Humisphaera</taxon>
    </lineage>
</organism>
<accession>A0A7M2WSR8</accession>
<dbReference type="KEGG" id="hbs:IPV69_19020"/>
<evidence type="ECO:0000313" key="3">
    <source>
        <dbReference type="Proteomes" id="UP000593765"/>
    </source>
</evidence>